<feature type="binding site" evidence="15">
    <location>
        <position position="381"/>
    </location>
    <ligand>
        <name>S-adenosyl-L-methionine</name>
        <dbReference type="ChEBI" id="CHEBI:59789"/>
    </ligand>
</feature>
<evidence type="ECO:0000259" key="20">
    <source>
        <dbReference type="Pfam" id="PF14824"/>
    </source>
</evidence>
<feature type="active site" description="Proton acceptor" evidence="15 16">
    <location>
        <position position="246"/>
    </location>
</feature>
<comment type="pathway">
    <text evidence="15">Porphyrin-containing compound metabolism; siroheme biosynthesis; siroheme from sirohydrochlorin: step 1/1.</text>
</comment>
<evidence type="ECO:0000256" key="2">
    <source>
        <dbReference type="ARBA" id="ARBA00005879"/>
    </source>
</evidence>
<dbReference type="InterPro" id="IPR036291">
    <property type="entry name" value="NAD(P)-bd_dom_sf"/>
</dbReference>
<dbReference type="GO" id="GO:0032259">
    <property type="term" value="P:methylation"/>
    <property type="evidence" value="ECO:0007669"/>
    <property type="project" value="UniProtKB-KW"/>
</dbReference>
<comment type="caution">
    <text evidence="21">The sequence shown here is derived from an EMBL/GenBank/DDBJ whole genome shotgun (WGS) entry which is preliminary data.</text>
</comment>
<keyword evidence="10 15" id="KW-0627">Porphyrin biosynthesis</keyword>
<dbReference type="SUPFAM" id="SSF53790">
    <property type="entry name" value="Tetrapyrrole methylase"/>
    <property type="match status" value="1"/>
</dbReference>
<accession>A0A178KRR3</accession>
<dbReference type="PIRSF" id="PIRSF036426">
    <property type="entry name" value="Sirohaem_synth"/>
    <property type="match status" value="1"/>
</dbReference>
<feature type="binding site" evidence="15">
    <location>
        <position position="223"/>
    </location>
    <ligand>
        <name>S-adenosyl-L-methionine</name>
        <dbReference type="ChEBI" id="CHEBI:59789"/>
    </ligand>
</feature>
<dbReference type="FunFam" id="3.30.950.10:FF:000001">
    <property type="entry name" value="Siroheme synthase"/>
    <property type="match status" value="1"/>
</dbReference>
<keyword evidence="8 15" id="KW-0520">NAD</keyword>
<dbReference type="HAMAP" id="MF_01646">
    <property type="entry name" value="Siroheme_synth"/>
    <property type="match status" value="1"/>
</dbReference>
<sequence>MEYLPIFADLQQRPCVVVGGGTVAWRKTQMLLKAGADVRVIAPKLNAEFQAALAANQVSHLAETFEPHHLDGIFLAIAATERKAVNALVYQSANQRQVLVNVVDDTQRCSFIVPSIIDRSPIVVAISSSGKAPVLARMLREKIETLLPQHLGKMATIAGNFRDRLKQMVPDFSARRFFWEQAFNGRFAQLVEAGQPQAAEQELTRLSQTLKPQGEVSLIGAGPGDAGLLTLRALQLMQQADVVLYDYLVSDDVLELVRRDAELVCVGKRAGYHSVPQAETNRLIVDYAQQGKRVVRLKGGDPFMFGRGGEELEVLFDAGIPFQVVPGITAAAGATAYAGIPLTHRDYAQTAMFITGHTKPESDPLDWQVLARGKQTLVIYMGLMKSSYIQQQLLAHGRQSDTPIAIIERGTHQSQQVYQGQLSQLATLAQQAASPSLIVIGEVVNLSQKLRWFGNQEVQSQPQAVASL</sequence>
<dbReference type="GO" id="GO:0043115">
    <property type="term" value="F:precorrin-2 dehydrogenase activity"/>
    <property type="evidence" value="ECO:0007669"/>
    <property type="project" value="UniProtKB-UniRule"/>
</dbReference>
<evidence type="ECO:0000256" key="7">
    <source>
        <dbReference type="ARBA" id="ARBA00023002"/>
    </source>
</evidence>
<comment type="similarity">
    <text evidence="2 17">Belongs to the precorrin methyltransferase family.</text>
</comment>
<dbReference type="GO" id="GO:0051287">
    <property type="term" value="F:NAD binding"/>
    <property type="evidence" value="ECO:0007669"/>
    <property type="project" value="InterPro"/>
</dbReference>
<comment type="caution">
    <text evidence="15">Lacks conserved residue(s) required for the propagation of feature annotation.</text>
</comment>
<dbReference type="PROSITE" id="PS00839">
    <property type="entry name" value="SUMT_1"/>
    <property type="match status" value="1"/>
</dbReference>
<dbReference type="Pfam" id="PF14824">
    <property type="entry name" value="Sirohm_synth_M"/>
    <property type="match status" value="1"/>
</dbReference>
<dbReference type="GO" id="GO:0004851">
    <property type="term" value="F:uroporphyrin-III C-methyltransferase activity"/>
    <property type="evidence" value="ECO:0007669"/>
    <property type="project" value="UniProtKB-UniRule"/>
</dbReference>
<feature type="domain" description="Tetrapyrrole methylase" evidence="18">
    <location>
        <begin position="216"/>
        <end position="426"/>
    </location>
</feature>
<dbReference type="Proteomes" id="UP000078503">
    <property type="component" value="Unassembled WGS sequence"/>
</dbReference>
<comment type="similarity">
    <text evidence="15">In the C-terminal section; belongs to the precorrin methyltransferase family.</text>
</comment>
<name>A0A178KRR3_9GAMM</name>
<evidence type="ECO:0000256" key="9">
    <source>
        <dbReference type="ARBA" id="ARBA00023239"/>
    </source>
</evidence>
<dbReference type="InterPro" id="IPR035996">
    <property type="entry name" value="4pyrrol_Methylase_sf"/>
</dbReference>
<evidence type="ECO:0000256" key="4">
    <source>
        <dbReference type="ARBA" id="ARBA00022603"/>
    </source>
</evidence>
<protein>
    <recommendedName>
        <fullName evidence="15">Siroheme synthase</fullName>
    </recommendedName>
    <domain>
        <recommendedName>
            <fullName evidence="15">Uroporphyrinogen-III C-methyltransferase</fullName>
            <shortName evidence="15">Urogen III methylase</shortName>
            <ecNumber evidence="15">2.1.1.107</ecNumber>
        </recommendedName>
        <alternativeName>
            <fullName evidence="15">SUMT</fullName>
        </alternativeName>
        <alternativeName>
            <fullName evidence="15">Uroporphyrinogen III methylase</fullName>
            <shortName evidence="15">UROM</shortName>
        </alternativeName>
    </domain>
    <domain>
        <recommendedName>
            <fullName evidence="15">Precorrin-2 dehydrogenase</fullName>
            <ecNumber evidence="15">1.3.1.76</ecNumber>
        </recommendedName>
    </domain>
    <domain>
        <recommendedName>
            <fullName evidence="15">Sirohydrochlorin ferrochelatase</fullName>
            <ecNumber evidence="15">4.99.1.4</ecNumber>
        </recommendedName>
    </domain>
</protein>
<gene>
    <name evidence="15" type="primary">cysG</name>
    <name evidence="21" type="ORF">A3K86_00235</name>
</gene>
<comment type="pathway">
    <text evidence="1 15">Porphyrin-containing compound metabolism; siroheme biosynthesis; sirohydrochlorin from precorrin-2: step 1/1.</text>
</comment>
<evidence type="ECO:0000256" key="1">
    <source>
        <dbReference type="ARBA" id="ARBA00005010"/>
    </source>
</evidence>
<comment type="pathway">
    <text evidence="12 15">Porphyrin-containing compound metabolism; siroheme biosynthesis; precorrin-2 from uroporphyrinogen III: step 1/1.</text>
</comment>
<evidence type="ECO:0000313" key="21">
    <source>
        <dbReference type="EMBL" id="OAN19303.1"/>
    </source>
</evidence>
<evidence type="ECO:0000256" key="17">
    <source>
        <dbReference type="RuleBase" id="RU003960"/>
    </source>
</evidence>
<dbReference type="FunFam" id="3.40.1010.10:FF:000001">
    <property type="entry name" value="Siroheme synthase"/>
    <property type="match status" value="1"/>
</dbReference>
<organism evidence="21 22">
    <name type="scientific">Photobacterium jeanii</name>
    <dbReference type="NCBI Taxonomy" id="858640"/>
    <lineage>
        <taxon>Bacteria</taxon>
        <taxon>Pseudomonadati</taxon>
        <taxon>Pseudomonadota</taxon>
        <taxon>Gammaproteobacteria</taxon>
        <taxon>Vibrionales</taxon>
        <taxon>Vibrionaceae</taxon>
        <taxon>Photobacterium</taxon>
    </lineage>
</organism>
<dbReference type="NCBIfam" id="TIGR01469">
    <property type="entry name" value="cobA_cysG_Cterm"/>
    <property type="match status" value="1"/>
</dbReference>
<dbReference type="Gene3D" id="3.30.160.110">
    <property type="entry name" value="Siroheme synthase, domain 2"/>
    <property type="match status" value="1"/>
</dbReference>
<feature type="binding site" evidence="15">
    <location>
        <begin position="43"/>
        <end position="44"/>
    </location>
    <ligand>
        <name>NAD(+)</name>
        <dbReference type="ChEBI" id="CHEBI:57540"/>
    </ligand>
</feature>
<evidence type="ECO:0000256" key="14">
    <source>
        <dbReference type="ARBA" id="ARBA00060548"/>
    </source>
</evidence>
<dbReference type="UniPathway" id="UPA00148">
    <property type="reaction ID" value="UER00211"/>
</dbReference>
<dbReference type="Gene3D" id="3.30.950.10">
    <property type="entry name" value="Methyltransferase, Cobalt-precorrin-4 Transmethylase, Domain 2"/>
    <property type="match status" value="1"/>
</dbReference>
<dbReference type="FunFam" id="3.30.160.110:FF:000001">
    <property type="entry name" value="Siroheme synthase"/>
    <property type="match status" value="1"/>
</dbReference>
<dbReference type="InterPro" id="IPR050161">
    <property type="entry name" value="Siro_Cobalamin_biosynth"/>
</dbReference>
<dbReference type="InterPro" id="IPR037115">
    <property type="entry name" value="Sirohaem_synt_dimer_dom_sf"/>
</dbReference>
<dbReference type="STRING" id="858640.A3K86_00235"/>
<feature type="binding site" evidence="15">
    <location>
        <begin position="329"/>
        <end position="330"/>
    </location>
    <ligand>
        <name>S-adenosyl-L-methionine</name>
        <dbReference type="ChEBI" id="CHEBI:59789"/>
    </ligand>
</feature>
<dbReference type="InterPro" id="IPR003043">
    <property type="entry name" value="Uropor_MeTrfase_CS"/>
</dbReference>
<dbReference type="Pfam" id="PF00590">
    <property type="entry name" value="TP_methylase"/>
    <property type="match status" value="1"/>
</dbReference>
<evidence type="ECO:0000256" key="15">
    <source>
        <dbReference type="HAMAP-Rule" id="MF_01646"/>
    </source>
</evidence>
<dbReference type="EMBL" id="LVHF01000009">
    <property type="protein sequence ID" value="OAN19303.1"/>
    <property type="molecule type" value="Genomic_DNA"/>
</dbReference>
<dbReference type="SUPFAM" id="SSF51735">
    <property type="entry name" value="NAD(P)-binding Rossmann-fold domains"/>
    <property type="match status" value="1"/>
</dbReference>
<dbReference type="Gene3D" id="3.40.1010.10">
    <property type="entry name" value="Cobalt-precorrin-4 Transmethylase, Domain 1"/>
    <property type="match status" value="1"/>
</dbReference>
<reference evidence="21 22" key="1">
    <citation type="submission" date="2016-03" db="EMBL/GenBank/DDBJ databases">
        <title>Photobacterium proteolyticum sp. nov. a protease producing bacterium isolated from ocean sediments of Laizhou Bay.</title>
        <authorList>
            <person name="Li Y."/>
        </authorList>
    </citation>
    <scope>NUCLEOTIDE SEQUENCE [LARGE SCALE GENOMIC DNA]</scope>
    <source>
        <strain evidence="21 22">R-40508</strain>
    </source>
</reference>
<dbReference type="EC" id="1.3.1.76" evidence="15"/>
<dbReference type="InterPro" id="IPR006366">
    <property type="entry name" value="CobA/CysG_C"/>
</dbReference>
<keyword evidence="5 15" id="KW-0808">Transferase</keyword>
<feature type="domain" description="Siroheme synthase central" evidence="20">
    <location>
        <begin position="124"/>
        <end position="144"/>
    </location>
</feature>
<dbReference type="SUPFAM" id="SSF75615">
    <property type="entry name" value="Siroheme synthase middle domains-like"/>
    <property type="match status" value="1"/>
</dbReference>
<dbReference type="RefSeq" id="WP_068325871.1">
    <property type="nucleotide sequence ID" value="NZ_LVHF01000009.1"/>
</dbReference>
<evidence type="ECO:0000256" key="3">
    <source>
        <dbReference type="ARBA" id="ARBA00022573"/>
    </source>
</evidence>
<dbReference type="OrthoDB" id="9815856at2"/>
<dbReference type="EC" id="2.1.1.107" evidence="15"/>
<dbReference type="EC" id="4.99.1.4" evidence="15"/>
<dbReference type="AlphaFoldDB" id="A0A178KRR3"/>
<keyword evidence="6 15" id="KW-0949">S-adenosyl-L-methionine</keyword>
<keyword evidence="7 15" id="KW-0560">Oxidoreductase</keyword>
<evidence type="ECO:0000256" key="13">
    <source>
        <dbReference type="ARBA" id="ARBA00047561"/>
    </source>
</evidence>
<dbReference type="NCBIfam" id="NF004790">
    <property type="entry name" value="PRK06136.1"/>
    <property type="match status" value="1"/>
</dbReference>
<evidence type="ECO:0000256" key="8">
    <source>
        <dbReference type="ARBA" id="ARBA00023027"/>
    </source>
</evidence>
<evidence type="ECO:0000256" key="16">
    <source>
        <dbReference type="PIRSR" id="PIRSR036426-1"/>
    </source>
</evidence>
<dbReference type="InterPro" id="IPR019478">
    <property type="entry name" value="Sirohaem_synthase_dimer_dom"/>
</dbReference>
<keyword evidence="15" id="KW-0597">Phosphoprotein</keyword>
<comment type="catalytic activity">
    <reaction evidence="15">
        <text>uroporphyrinogen III + 2 S-adenosyl-L-methionine = precorrin-2 + 2 S-adenosyl-L-homocysteine + H(+)</text>
        <dbReference type="Rhea" id="RHEA:32459"/>
        <dbReference type="ChEBI" id="CHEBI:15378"/>
        <dbReference type="ChEBI" id="CHEBI:57308"/>
        <dbReference type="ChEBI" id="CHEBI:57856"/>
        <dbReference type="ChEBI" id="CHEBI:58827"/>
        <dbReference type="ChEBI" id="CHEBI:59789"/>
        <dbReference type="EC" id="2.1.1.107"/>
    </reaction>
</comment>
<dbReference type="PROSITE" id="PS00840">
    <property type="entry name" value="SUMT_2"/>
    <property type="match status" value="1"/>
</dbReference>
<dbReference type="PANTHER" id="PTHR45790:SF1">
    <property type="entry name" value="SIROHEME SYNTHASE"/>
    <property type="match status" value="1"/>
</dbReference>
<evidence type="ECO:0000256" key="6">
    <source>
        <dbReference type="ARBA" id="ARBA00022691"/>
    </source>
</evidence>
<comment type="similarity">
    <text evidence="15">In the N-terminal section; belongs to the precorrin-2 dehydrogenase / sirohydrochlorin ferrochelatase family.</text>
</comment>
<feature type="binding site" evidence="15">
    <location>
        <begin position="22"/>
        <end position="23"/>
    </location>
    <ligand>
        <name>NAD(+)</name>
        <dbReference type="ChEBI" id="CHEBI:57540"/>
    </ligand>
</feature>
<feature type="domain" description="Sirohaem synthase dimerisation" evidence="19">
    <location>
        <begin position="150"/>
        <end position="205"/>
    </location>
</feature>
<evidence type="ECO:0000256" key="12">
    <source>
        <dbReference type="ARBA" id="ARBA00025705"/>
    </source>
</evidence>
<dbReference type="PANTHER" id="PTHR45790">
    <property type="entry name" value="SIROHEME SYNTHASE-RELATED"/>
    <property type="match status" value="1"/>
</dbReference>
<dbReference type="NCBIfam" id="TIGR01470">
    <property type="entry name" value="cysG_Nterm"/>
    <property type="match status" value="1"/>
</dbReference>
<feature type="region of interest" description="Uroporphyrinogen-III C-methyltransferase" evidence="15">
    <location>
        <begin position="214"/>
        <end position="468"/>
    </location>
</feature>
<dbReference type="Pfam" id="PF13241">
    <property type="entry name" value="NAD_binding_7"/>
    <property type="match status" value="1"/>
</dbReference>
<feature type="binding site" evidence="15">
    <location>
        <begin position="299"/>
        <end position="301"/>
    </location>
    <ligand>
        <name>S-adenosyl-L-methionine</name>
        <dbReference type="ChEBI" id="CHEBI:59789"/>
    </ligand>
</feature>
<feature type="region of interest" description="Precorrin-2 dehydrogenase / sirohydrochlorin ferrochelatase" evidence="15">
    <location>
        <begin position="1"/>
        <end position="203"/>
    </location>
</feature>
<dbReference type="GO" id="GO:0019354">
    <property type="term" value="P:siroheme biosynthetic process"/>
    <property type="evidence" value="ECO:0007669"/>
    <property type="project" value="UniProtKB-UniRule"/>
</dbReference>
<keyword evidence="9 15" id="KW-0456">Lyase</keyword>
<dbReference type="GO" id="GO:0051266">
    <property type="term" value="F:sirohydrochlorin ferrochelatase activity"/>
    <property type="evidence" value="ECO:0007669"/>
    <property type="project" value="UniProtKB-EC"/>
</dbReference>
<dbReference type="InterPro" id="IPR028281">
    <property type="entry name" value="Sirohaem_synthase_central"/>
</dbReference>
<dbReference type="UniPathway" id="UPA00262">
    <property type="reaction ID" value="UER00211"/>
</dbReference>
<dbReference type="InterPro" id="IPR006367">
    <property type="entry name" value="Sirohaem_synthase_N"/>
</dbReference>
<comment type="catalytic activity">
    <reaction evidence="13 15">
        <text>precorrin-2 + NAD(+) = sirohydrochlorin + NADH + 2 H(+)</text>
        <dbReference type="Rhea" id="RHEA:15613"/>
        <dbReference type="ChEBI" id="CHEBI:15378"/>
        <dbReference type="ChEBI" id="CHEBI:57540"/>
        <dbReference type="ChEBI" id="CHEBI:57945"/>
        <dbReference type="ChEBI" id="CHEBI:58351"/>
        <dbReference type="ChEBI" id="CHEBI:58827"/>
        <dbReference type="EC" id="1.3.1.76"/>
    </reaction>
</comment>
<keyword evidence="22" id="KW-1185">Reference proteome</keyword>
<keyword evidence="3 15" id="KW-0169">Cobalamin biosynthesis</keyword>
<dbReference type="NCBIfam" id="NF007922">
    <property type="entry name" value="PRK10637.1"/>
    <property type="match status" value="1"/>
</dbReference>
<evidence type="ECO:0000256" key="11">
    <source>
        <dbReference type="ARBA" id="ARBA00023268"/>
    </source>
</evidence>
<dbReference type="InterPro" id="IPR012409">
    <property type="entry name" value="Sirohaem_synth"/>
</dbReference>
<proteinExistence type="inferred from homology"/>
<evidence type="ECO:0000313" key="22">
    <source>
        <dbReference type="Proteomes" id="UP000078503"/>
    </source>
</evidence>
<feature type="modified residue" description="Phosphoserine" evidence="15">
    <location>
        <position position="128"/>
    </location>
</feature>
<dbReference type="GO" id="GO:0009236">
    <property type="term" value="P:cobalamin biosynthetic process"/>
    <property type="evidence" value="ECO:0007669"/>
    <property type="project" value="UniProtKB-UniRule"/>
</dbReference>
<dbReference type="CDD" id="cd11642">
    <property type="entry name" value="SUMT"/>
    <property type="match status" value="1"/>
</dbReference>
<dbReference type="InterPro" id="IPR014777">
    <property type="entry name" value="4pyrrole_Mease_sub1"/>
</dbReference>
<keyword evidence="11 15" id="KW-0511">Multifunctional enzyme</keyword>
<feature type="binding site" evidence="15">
    <location>
        <position position="410"/>
    </location>
    <ligand>
        <name>S-adenosyl-L-methionine</name>
        <dbReference type="ChEBI" id="CHEBI:59789"/>
    </ligand>
</feature>
<feature type="active site" description="Proton donor" evidence="15 16">
    <location>
        <position position="268"/>
    </location>
</feature>
<dbReference type="Gene3D" id="3.40.50.720">
    <property type="entry name" value="NAD(P)-binding Rossmann-like Domain"/>
    <property type="match status" value="1"/>
</dbReference>
<dbReference type="Pfam" id="PF10414">
    <property type="entry name" value="CysG_dimeriser"/>
    <property type="match status" value="1"/>
</dbReference>
<keyword evidence="4 15" id="KW-0489">Methyltransferase</keyword>
<comment type="pathway">
    <text evidence="14 15">Cofactor biosynthesis; adenosylcobalamin biosynthesis; precorrin-2 from uroporphyrinogen III: step 1/1.</text>
</comment>
<evidence type="ECO:0000256" key="10">
    <source>
        <dbReference type="ARBA" id="ARBA00023244"/>
    </source>
</evidence>
<dbReference type="InterPro" id="IPR014776">
    <property type="entry name" value="4pyrrole_Mease_sub2"/>
</dbReference>
<evidence type="ECO:0000259" key="19">
    <source>
        <dbReference type="Pfam" id="PF10414"/>
    </source>
</evidence>
<evidence type="ECO:0000259" key="18">
    <source>
        <dbReference type="Pfam" id="PF00590"/>
    </source>
</evidence>
<comment type="function">
    <text evidence="15">Multifunctional enzyme that catalyzes the SAM-dependent methylations of uroporphyrinogen III at position C-2 and C-7 to form precorrin-2 via precorrin-1. Then it catalyzes the NAD-dependent ring dehydrogenation of precorrin-2 to yield sirohydrochlorin. Finally, it catalyzes the ferrochelation of sirohydrochlorin to yield siroheme.</text>
</comment>
<comment type="catalytic activity">
    <reaction evidence="15">
        <text>siroheme + 2 H(+) = sirohydrochlorin + Fe(2+)</text>
        <dbReference type="Rhea" id="RHEA:24360"/>
        <dbReference type="ChEBI" id="CHEBI:15378"/>
        <dbReference type="ChEBI" id="CHEBI:29033"/>
        <dbReference type="ChEBI" id="CHEBI:58351"/>
        <dbReference type="ChEBI" id="CHEBI:60052"/>
        <dbReference type="EC" id="4.99.1.4"/>
    </reaction>
</comment>
<dbReference type="Gene3D" id="1.10.8.210">
    <property type="entry name" value="Sirohaem synthase, dimerisation domain"/>
    <property type="match status" value="1"/>
</dbReference>
<comment type="pathway">
    <text evidence="15">Cofactor biosynthesis; adenosylcobalamin biosynthesis; sirohydrochlorin from precorrin-2: step 1/1.</text>
</comment>
<dbReference type="InterPro" id="IPR000878">
    <property type="entry name" value="4pyrrol_Mease"/>
</dbReference>
<evidence type="ECO:0000256" key="5">
    <source>
        <dbReference type="ARBA" id="ARBA00022679"/>
    </source>
</evidence>